<reference evidence="3" key="1">
    <citation type="submission" date="2016-10" db="EMBL/GenBank/DDBJ databases">
        <authorList>
            <person name="Varghese N."/>
            <person name="Submissions S."/>
        </authorList>
    </citation>
    <scope>NUCLEOTIDE SEQUENCE [LARGE SCALE GENOMIC DNA]</scope>
    <source>
        <strain evidence="3">DSM 21580</strain>
    </source>
</reference>
<keyword evidence="3" id="KW-1185">Reference proteome</keyword>
<accession>A0A1H5T654</accession>
<organism evidence="2 3">
    <name type="scientific">Halpernia humi</name>
    <dbReference type="NCBI Taxonomy" id="493375"/>
    <lineage>
        <taxon>Bacteria</taxon>
        <taxon>Pseudomonadati</taxon>
        <taxon>Bacteroidota</taxon>
        <taxon>Flavobacteriia</taxon>
        <taxon>Flavobacteriales</taxon>
        <taxon>Weeksellaceae</taxon>
        <taxon>Chryseobacterium group</taxon>
        <taxon>Halpernia</taxon>
    </lineage>
</organism>
<evidence type="ECO:0000256" key="1">
    <source>
        <dbReference type="SAM" id="Phobius"/>
    </source>
</evidence>
<keyword evidence="1" id="KW-1133">Transmembrane helix</keyword>
<feature type="transmembrane region" description="Helical" evidence="1">
    <location>
        <begin position="15"/>
        <end position="34"/>
    </location>
</feature>
<gene>
    <name evidence="2" type="ORF">SAMN05421847_0360</name>
</gene>
<dbReference type="Proteomes" id="UP000236738">
    <property type="component" value="Unassembled WGS sequence"/>
</dbReference>
<dbReference type="SUPFAM" id="SSF47781">
    <property type="entry name" value="RuvA domain 2-like"/>
    <property type="match status" value="4"/>
</dbReference>
<dbReference type="EMBL" id="FNUS01000001">
    <property type="protein sequence ID" value="SEF57581.1"/>
    <property type="molecule type" value="Genomic_DNA"/>
</dbReference>
<dbReference type="AlphaFoldDB" id="A0A1H5T654"/>
<evidence type="ECO:0000313" key="2">
    <source>
        <dbReference type="EMBL" id="SEF57581.1"/>
    </source>
</evidence>
<dbReference type="RefSeq" id="WP_103912398.1">
    <property type="nucleotide sequence ID" value="NZ_FNUS01000001.1"/>
</dbReference>
<keyword evidence="1" id="KW-0472">Membrane</keyword>
<keyword evidence="1" id="KW-0812">Transmembrane</keyword>
<protein>
    <submittedName>
        <fullName evidence="2">Helix-hairpin-helix motif-containing protein</fullName>
    </submittedName>
</protein>
<dbReference type="InterPro" id="IPR010994">
    <property type="entry name" value="RuvA_2-like"/>
</dbReference>
<dbReference type="OrthoDB" id="981124at2"/>
<proteinExistence type="predicted"/>
<evidence type="ECO:0000313" key="3">
    <source>
        <dbReference type="Proteomes" id="UP000236738"/>
    </source>
</evidence>
<sequence length="389" mass="45115">MKSNLAYLHSYKQRLAFISVSVAIIALSIYFNFFQKTENPEFSKLTFSETKTEILPLNIAKFNPNTLSTEEWKALGFSEKQVATILKYKEIVGGAFTSKNQLKKCYAISEEKFSQLEAYILLTDEAGKKQNFKQNKWVKKELIISGKFNPDLYSEADWVKMGFSERQAAGILKYKNYLGGSFVSKEKFKECYMINEENYAKMSPFLLLPSKTPADFNPYKKNYAKEKRIIKYQNFDPNLLDFEAWKKLGFSDKQVQNILNYKERFLKGSFKTLDDVSRCYMISPEKFEEMKPFIKLNPDNFAVNNVVNSNVEMPKQKTDFAKIDLNKITFQQLKEFGFSDRAAASYLAFRKKLGGFSTKDQILKTYNIDKELTQKLIQMSTLSPLIAEK</sequence>
<name>A0A1H5T654_9FLAO</name>